<evidence type="ECO:0000313" key="3">
    <source>
        <dbReference type="Proteomes" id="UP000594638"/>
    </source>
</evidence>
<feature type="compositionally biased region" description="Basic residues" evidence="1">
    <location>
        <begin position="386"/>
        <end position="397"/>
    </location>
</feature>
<sequence length="397" mass="41618">MAARSGTTQIWAGFGWPRMARGVLPCPPAHIPGATCRRPDDPIKWGRVGECGPIHSSPHSPPPLRTSSAAMAPKREYGRGANDHEAGSSWQIVPAAFAMAPPAAERERIYVTVAVAQMFWEAGTPMPWGDVHLPHGWHLSPDRVSVPPIPATGHARLAEIRRHRDQLPPDLLQDPAYAVNSPHWELWFETEHDQRRRTFFASRSATAPPPATPATPRTPPATARRPPRRNGGLYINEPAPVAMPPPPVPAEEDDPEFRAALAASAEANDLEELGWWPHLGAGGGGQAGAAGRRCVGLPRDGAPAGGGDAPGRAPGGGGAHGPPHARGGDEGGCGGAAGEGGGAAGTPVQASHPAASSLALGGGPVVAVAGIPGALRRLEPQQRLPAQRRHRHPRRRR</sequence>
<reference evidence="2 3" key="1">
    <citation type="submission" date="2019-12" db="EMBL/GenBank/DDBJ databases">
        <authorList>
            <person name="Alioto T."/>
            <person name="Alioto T."/>
            <person name="Gomez Garrido J."/>
        </authorList>
    </citation>
    <scope>NUCLEOTIDE SEQUENCE [LARGE SCALE GENOMIC DNA]</scope>
</reference>
<name>A0A8S0UMM1_OLEEU</name>
<dbReference type="Gramene" id="OE9A039880T1">
    <property type="protein sequence ID" value="OE9A039880C1"/>
    <property type="gene ID" value="OE9A039880"/>
</dbReference>
<evidence type="ECO:0000256" key="1">
    <source>
        <dbReference type="SAM" id="MobiDB-lite"/>
    </source>
</evidence>
<evidence type="ECO:0000313" key="2">
    <source>
        <dbReference type="EMBL" id="CAA3018951.1"/>
    </source>
</evidence>
<dbReference type="Proteomes" id="UP000594638">
    <property type="component" value="Unassembled WGS sequence"/>
</dbReference>
<feature type="region of interest" description="Disordered" evidence="1">
    <location>
        <begin position="283"/>
        <end position="360"/>
    </location>
</feature>
<proteinExistence type="predicted"/>
<feature type="compositionally biased region" description="Low complexity" evidence="1">
    <location>
        <begin position="374"/>
        <end position="385"/>
    </location>
</feature>
<dbReference type="EMBL" id="CACTIH010007977">
    <property type="protein sequence ID" value="CAA3018951.1"/>
    <property type="molecule type" value="Genomic_DNA"/>
</dbReference>
<dbReference type="AlphaFoldDB" id="A0A8S0UMM1"/>
<accession>A0A8S0UMM1</accession>
<organism evidence="2 3">
    <name type="scientific">Olea europaea subsp. europaea</name>
    <dbReference type="NCBI Taxonomy" id="158383"/>
    <lineage>
        <taxon>Eukaryota</taxon>
        <taxon>Viridiplantae</taxon>
        <taxon>Streptophyta</taxon>
        <taxon>Embryophyta</taxon>
        <taxon>Tracheophyta</taxon>
        <taxon>Spermatophyta</taxon>
        <taxon>Magnoliopsida</taxon>
        <taxon>eudicotyledons</taxon>
        <taxon>Gunneridae</taxon>
        <taxon>Pentapetalae</taxon>
        <taxon>asterids</taxon>
        <taxon>lamiids</taxon>
        <taxon>Lamiales</taxon>
        <taxon>Oleaceae</taxon>
        <taxon>Oleeae</taxon>
        <taxon>Olea</taxon>
    </lineage>
</organism>
<feature type="compositionally biased region" description="Gly residues" evidence="1">
    <location>
        <begin position="330"/>
        <end position="344"/>
    </location>
</feature>
<feature type="region of interest" description="Disordered" evidence="1">
    <location>
        <begin position="201"/>
        <end position="253"/>
    </location>
</feature>
<feature type="compositionally biased region" description="Pro residues" evidence="1">
    <location>
        <begin position="207"/>
        <end position="219"/>
    </location>
</feature>
<feature type="compositionally biased region" description="Gly residues" evidence="1">
    <location>
        <begin position="303"/>
        <end position="320"/>
    </location>
</feature>
<keyword evidence="3" id="KW-1185">Reference proteome</keyword>
<protein>
    <submittedName>
        <fullName evidence="2">Uncharacterized protein</fullName>
    </submittedName>
</protein>
<gene>
    <name evidence="2" type="ORF">OLEA9_A039880</name>
</gene>
<dbReference type="OrthoDB" id="1979375at2759"/>
<comment type="caution">
    <text evidence="2">The sequence shown here is derived from an EMBL/GenBank/DDBJ whole genome shotgun (WGS) entry which is preliminary data.</text>
</comment>
<feature type="region of interest" description="Disordered" evidence="1">
    <location>
        <begin position="374"/>
        <end position="397"/>
    </location>
</feature>